<reference evidence="2" key="2">
    <citation type="journal article" date="2024" name="Plant">
        <title>Genomic evolution and insights into agronomic trait innovations of Sesamum species.</title>
        <authorList>
            <person name="Miao H."/>
            <person name="Wang L."/>
            <person name="Qu L."/>
            <person name="Liu H."/>
            <person name="Sun Y."/>
            <person name="Le M."/>
            <person name="Wang Q."/>
            <person name="Wei S."/>
            <person name="Zheng Y."/>
            <person name="Lin W."/>
            <person name="Duan Y."/>
            <person name="Cao H."/>
            <person name="Xiong S."/>
            <person name="Wang X."/>
            <person name="Wei L."/>
            <person name="Li C."/>
            <person name="Ma Q."/>
            <person name="Ju M."/>
            <person name="Zhao R."/>
            <person name="Li G."/>
            <person name="Mu C."/>
            <person name="Tian Q."/>
            <person name="Mei H."/>
            <person name="Zhang T."/>
            <person name="Gao T."/>
            <person name="Zhang H."/>
        </authorList>
    </citation>
    <scope>NUCLEOTIDE SEQUENCE</scope>
    <source>
        <strain evidence="2">G01</strain>
    </source>
</reference>
<feature type="region of interest" description="Disordered" evidence="1">
    <location>
        <begin position="1"/>
        <end position="20"/>
    </location>
</feature>
<comment type="caution">
    <text evidence="2">The sequence shown here is derived from an EMBL/GenBank/DDBJ whole genome shotgun (WGS) entry which is preliminary data.</text>
</comment>
<sequence length="100" mass="11278">MHQLSRKNVHFNIKKSGGSPPFDDTYAPFGDGFSLAAWPSRPLSIGIWPLRRPCPPPPSPPPPPPTCRRRLKLLWMVASPPRMTWCGCHAAALTHRIWFL</sequence>
<evidence type="ECO:0000313" key="2">
    <source>
        <dbReference type="EMBL" id="KAL0311222.1"/>
    </source>
</evidence>
<dbReference type="EMBL" id="JACGWK010000016">
    <property type="protein sequence ID" value="KAL0311222.1"/>
    <property type="molecule type" value="Genomic_DNA"/>
</dbReference>
<protein>
    <submittedName>
        <fullName evidence="2">Uncharacterized protein</fullName>
    </submittedName>
</protein>
<accession>A0AAW2KW66</accession>
<organism evidence="2">
    <name type="scientific">Sesamum angustifolium</name>
    <dbReference type="NCBI Taxonomy" id="2727405"/>
    <lineage>
        <taxon>Eukaryota</taxon>
        <taxon>Viridiplantae</taxon>
        <taxon>Streptophyta</taxon>
        <taxon>Embryophyta</taxon>
        <taxon>Tracheophyta</taxon>
        <taxon>Spermatophyta</taxon>
        <taxon>Magnoliopsida</taxon>
        <taxon>eudicotyledons</taxon>
        <taxon>Gunneridae</taxon>
        <taxon>Pentapetalae</taxon>
        <taxon>asterids</taxon>
        <taxon>lamiids</taxon>
        <taxon>Lamiales</taxon>
        <taxon>Pedaliaceae</taxon>
        <taxon>Sesamum</taxon>
    </lineage>
</organism>
<evidence type="ECO:0000256" key="1">
    <source>
        <dbReference type="SAM" id="MobiDB-lite"/>
    </source>
</evidence>
<reference evidence="2" key="1">
    <citation type="submission" date="2020-06" db="EMBL/GenBank/DDBJ databases">
        <authorList>
            <person name="Li T."/>
            <person name="Hu X."/>
            <person name="Zhang T."/>
            <person name="Song X."/>
            <person name="Zhang H."/>
            <person name="Dai N."/>
            <person name="Sheng W."/>
            <person name="Hou X."/>
            <person name="Wei L."/>
        </authorList>
    </citation>
    <scope>NUCLEOTIDE SEQUENCE</scope>
    <source>
        <strain evidence="2">G01</strain>
        <tissue evidence="2">Leaf</tissue>
    </source>
</reference>
<name>A0AAW2KW66_9LAMI</name>
<dbReference type="AlphaFoldDB" id="A0AAW2KW66"/>
<proteinExistence type="predicted"/>
<feature type="compositionally biased region" description="Basic residues" evidence="1">
    <location>
        <begin position="1"/>
        <end position="13"/>
    </location>
</feature>
<gene>
    <name evidence="2" type="ORF">Sangu_2416900</name>
</gene>